<feature type="transmembrane region" description="Helical" evidence="1">
    <location>
        <begin position="203"/>
        <end position="227"/>
    </location>
</feature>
<sequence>MFIDKLDFGELRSDVTCYSLPYGFLGIFSWVLTTLVIILKHKDINFNIFSLLWDKIYGNGDDKWFEPNPFVTIFLSIITVGPVIYTCVKCHGNWEIALIAFGQLTPWAFSIFSDGIKNLIDNRGDRCRHCCYVFFGSIFFILLSVSGWLGITVLFIRLQIVKNRDIIATLYLSLYIVPVIIIIWLFIACCYKCCKGDKNGYTFIVVLSLYLIACLHVIVVFVFLSLVNGQWSGIIRAGGGMISTIVFLIGRFLTDHFLYRFR</sequence>
<proteinExistence type="predicted"/>
<feature type="transmembrane region" description="Helical" evidence="1">
    <location>
        <begin position="20"/>
        <end position="39"/>
    </location>
</feature>
<keyword evidence="1" id="KW-0812">Transmembrane</keyword>
<dbReference type="EMBL" id="BLAL01000088">
    <property type="protein sequence ID" value="GES85147.1"/>
    <property type="molecule type" value="Genomic_DNA"/>
</dbReference>
<keyword evidence="4" id="KW-1185">Reference proteome</keyword>
<evidence type="ECO:0000313" key="2">
    <source>
        <dbReference type="EMBL" id="GBB90627.1"/>
    </source>
</evidence>
<name>A0A2Z6QKG8_9GLOM</name>
<dbReference type="Proteomes" id="UP000247702">
    <property type="component" value="Unassembled WGS sequence"/>
</dbReference>
<reference evidence="3" key="2">
    <citation type="submission" date="2019-10" db="EMBL/GenBank/DDBJ databases">
        <title>Conservation and host-specific expression of non-tandemly repeated heterogenous ribosome RNA gene in arbuscular mycorrhizal fungi.</title>
        <authorList>
            <person name="Maeda T."/>
            <person name="Kobayashi Y."/>
            <person name="Nakagawa T."/>
            <person name="Ezawa T."/>
            <person name="Yamaguchi K."/>
            <person name="Bino T."/>
            <person name="Nishimoto Y."/>
            <person name="Shigenobu S."/>
            <person name="Kawaguchi M."/>
        </authorList>
    </citation>
    <scope>NUCLEOTIDE SEQUENCE</scope>
    <source>
        <strain evidence="3">HR1</strain>
    </source>
</reference>
<organism evidence="2 4">
    <name type="scientific">Rhizophagus clarus</name>
    <dbReference type="NCBI Taxonomy" id="94130"/>
    <lineage>
        <taxon>Eukaryota</taxon>
        <taxon>Fungi</taxon>
        <taxon>Fungi incertae sedis</taxon>
        <taxon>Mucoromycota</taxon>
        <taxon>Glomeromycotina</taxon>
        <taxon>Glomeromycetes</taxon>
        <taxon>Glomerales</taxon>
        <taxon>Glomeraceae</taxon>
        <taxon>Rhizophagus</taxon>
    </lineage>
</organism>
<protein>
    <submittedName>
        <fullName evidence="2">Uncharacterized protein</fullName>
    </submittedName>
</protein>
<reference evidence="2 4" key="1">
    <citation type="submission" date="2017-11" db="EMBL/GenBank/DDBJ databases">
        <title>The genome of Rhizophagus clarus HR1 reveals common genetic basis of auxotrophy among arbuscular mycorrhizal fungi.</title>
        <authorList>
            <person name="Kobayashi Y."/>
        </authorList>
    </citation>
    <scope>NUCLEOTIDE SEQUENCE [LARGE SCALE GENOMIC DNA]</scope>
    <source>
        <strain evidence="2 4">HR1</strain>
    </source>
</reference>
<feature type="transmembrane region" description="Helical" evidence="1">
    <location>
        <begin position="233"/>
        <end position="253"/>
    </location>
</feature>
<keyword evidence="1" id="KW-1133">Transmembrane helix</keyword>
<comment type="caution">
    <text evidence="2">The sequence shown here is derived from an EMBL/GenBank/DDBJ whole genome shotgun (WGS) entry which is preliminary data.</text>
</comment>
<dbReference type="Proteomes" id="UP000615446">
    <property type="component" value="Unassembled WGS sequence"/>
</dbReference>
<evidence type="ECO:0000313" key="3">
    <source>
        <dbReference type="EMBL" id="GES85147.1"/>
    </source>
</evidence>
<feature type="transmembrane region" description="Helical" evidence="1">
    <location>
        <begin position="168"/>
        <end position="191"/>
    </location>
</feature>
<dbReference type="EMBL" id="BEXD01000850">
    <property type="protein sequence ID" value="GBB90627.1"/>
    <property type="molecule type" value="Genomic_DNA"/>
</dbReference>
<keyword evidence="1" id="KW-0472">Membrane</keyword>
<evidence type="ECO:0000256" key="1">
    <source>
        <dbReference type="SAM" id="Phobius"/>
    </source>
</evidence>
<dbReference type="AlphaFoldDB" id="A0A2Z6QKG8"/>
<evidence type="ECO:0000313" key="4">
    <source>
        <dbReference type="Proteomes" id="UP000247702"/>
    </source>
</evidence>
<gene>
    <name evidence="3" type="ORF">RCL2_001223700</name>
    <name evidence="2" type="ORF">RclHR1_17630003</name>
</gene>
<accession>A0A2Z6QKG8</accession>
<feature type="transmembrane region" description="Helical" evidence="1">
    <location>
        <begin position="132"/>
        <end position="156"/>
    </location>
</feature>